<keyword evidence="4" id="KW-1185">Reference proteome</keyword>
<dbReference type="AlphaFoldDB" id="A0A5E8BFE5"/>
<accession>A0A5E8BFE5</accession>
<evidence type="ECO:0000256" key="1">
    <source>
        <dbReference type="SAM" id="MobiDB-lite"/>
    </source>
</evidence>
<feature type="compositionally biased region" description="Basic and acidic residues" evidence="1">
    <location>
        <begin position="195"/>
        <end position="216"/>
    </location>
</feature>
<dbReference type="GO" id="GO:0005634">
    <property type="term" value="C:nucleus"/>
    <property type="evidence" value="ECO:0007669"/>
    <property type="project" value="TreeGrafter"/>
</dbReference>
<dbReference type="SMART" id="SM01233">
    <property type="entry name" value="HABP4_PAI-RBP1"/>
    <property type="match status" value="1"/>
</dbReference>
<dbReference type="InterPro" id="IPR006861">
    <property type="entry name" value="HABP4_PAIRBP1-bd"/>
</dbReference>
<dbReference type="InterPro" id="IPR039764">
    <property type="entry name" value="HABP4/SERBP1-like"/>
</dbReference>
<evidence type="ECO:0000313" key="3">
    <source>
        <dbReference type="EMBL" id="VVT50249.1"/>
    </source>
</evidence>
<feature type="domain" description="Hyaluronan/mRNA-binding protein" evidence="2">
    <location>
        <begin position="99"/>
        <end position="202"/>
    </location>
</feature>
<feature type="compositionally biased region" description="Basic and acidic residues" evidence="1">
    <location>
        <begin position="64"/>
        <end position="88"/>
    </location>
</feature>
<dbReference type="OrthoDB" id="5426471at2759"/>
<dbReference type="PANTHER" id="PTHR12299">
    <property type="entry name" value="HYALURONIC ACID-BINDING PROTEIN 4"/>
    <property type="match status" value="1"/>
</dbReference>
<protein>
    <recommendedName>
        <fullName evidence="2">Hyaluronan/mRNA-binding protein domain-containing protein</fullName>
    </recommendedName>
</protein>
<feature type="compositionally biased region" description="Low complexity" evidence="1">
    <location>
        <begin position="148"/>
        <end position="169"/>
    </location>
</feature>
<reference evidence="3 4" key="1">
    <citation type="submission" date="2019-09" db="EMBL/GenBank/DDBJ databases">
        <authorList>
            <person name="Brejova B."/>
        </authorList>
    </citation>
    <scope>NUCLEOTIDE SEQUENCE [LARGE SCALE GENOMIC DNA]</scope>
</reference>
<evidence type="ECO:0000313" key="4">
    <source>
        <dbReference type="Proteomes" id="UP000398389"/>
    </source>
</evidence>
<proteinExistence type="predicted"/>
<dbReference type="GO" id="GO:0005737">
    <property type="term" value="C:cytoplasm"/>
    <property type="evidence" value="ECO:0007669"/>
    <property type="project" value="TreeGrafter"/>
</dbReference>
<feature type="region of interest" description="Disordered" evidence="1">
    <location>
        <begin position="15"/>
        <end position="169"/>
    </location>
</feature>
<dbReference type="Pfam" id="PF04774">
    <property type="entry name" value="HABP4_PAI-RBP1"/>
    <property type="match status" value="1"/>
</dbReference>
<feature type="compositionally biased region" description="Low complexity" evidence="1">
    <location>
        <begin position="42"/>
        <end position="51"/>
    </location>
</feature>
<name>A0A5E8BFE5_9ASCO</name>
<dbReference type="EMBL" id="CABVLU010000002">
    <property type="protein sequence ID" value="VVT50249.1"/>
    <property type="molecule type" value="Genomic_DNA"/>
</dbReference>
<feature type="compositionally biased region" description="Basic and acidic residues" evidence="1">
    <location>
        <begin position="254"/>
        <end position="282"/>
    </location>
</feature>
<dbReference type="PANTHER" id="PTHR12299:SF17">
    <property type="entry name" value="AT19571P-RELATED"/>
    <property type="match status" value="1"/>
</dbReference>
<feature type="region of interest" description="Disordered" evidence="1">
    <location>
        <begin position="184"/>
        <end position="321"/>
    </location>
</feature>
<dbReference type="Proteomes" id="UP000398389">
    <property type="component" value="Unassembled WGS sequence"/>
</dbReference>
<dbReference type="RefSeq" id="XP_031853284.1">
    <property type="nucleotide sequence ID" value="XM_031997393.1"/>
</dbReference>
<dbReference type="GO" id="GO:0003723">
    <property type="term" value="F:RNA binding"/>
    <property type="evidence" value="ECO:0007669"/>
    <property type="project" value="InterPro"/>
</dbReference>
<organism evidence="3 4">
    <name type="scientific">Magnusiomyces paraingens</name>
    <dbReference type="NCBI Taxonomy" id="2606893"/>
    <lineage>
        <taxon>Eukaryota</taxon>
        <taxon>Fungi</taxon>
        <taxon>Dikarya</taxon>
        <taxon>Ascomycota</taxon>
        <taxon>Saccharomycotina</taxon>
        <taxon>Dipodascomycetes</taxon>
        <taxon>Dipodascales</taxon>
        <taxon>Dipodascaceae</taxon>
        <taxon>Magnusiomyces</taxon>
    </lineage>
</organism>
<dbReference type="GeneID" id="43581493"/>
<gene>
    <name evidence="3" type="ORF">SAPINGB_P002675</name>
</gene>
<evidence type="ECO:0000259" key="2">
    <source>
        <dbReference type="SMART" id="SM01233"/>
    </source>
</evidence>
<dbReference type="Gene3D" id="6.10.140.1040">
    <property type="match status" value="1"/>
</dbReference>
<feature type="compositionally biased region" description="Basic and acidic residues" evidence="1">
    <location>
        <begin position="102"/>
        <end position="142"/>
    </location>
</feature>
<sequence>MSVASINLFAVLDEENSINPKAAGPVREVVKKTASTKKSDVNPRSNNSGSRPSKRPQYQGNEAAFRDRNAGRDANRSRPLDEKTEGGRPARRGPPRASGNRSNDRHSRSGKADTEKTVEKGWGDDKKKLDDEKAAETIAKADEESESVEAAADASAEAVATPAEPVEPEAVTKTLEEYFEELSVESAALGGPAAETRKPNEGAEDSKYQAVLKREEEDFVSASKVKAVKSKKTKEKVTLEVNPVFASSPASAPRSDRPPRRSNNNRDNRDNSSNHRAPRDRNSNNNRRQAPRAAQQQKKSAAPAAPAVNLANTDEFPTLGA</sequence>
<feature type="compositionally biased region" description="Low complexity" evidence="1">
    <location>
        <begin position="283"/>
        <end position="307"/>
    </location>
</feature>